<gene>
    <name evidence="1" type="ORF">Drose_36740</name>
</gene>
<dbReference type="RefSeq" id="WP_260725841.1">
    <property type="nucleotide sequence ID" value="NZ_BAAABS010000027.1"/>
</dbReference>
<proteinExistence type="predicted"/>
<dbReference type="Proteomes" id="UP001058271">
    <property type="component" value="Chromosome"/>
</dbReference>
<organism evidence="1 2">
    <name type="scientific">Dactylosporangium roseum</name>
    <dbReference type="NCBI Taxonomy" id="47989"/>
    <lineage>
        <taxon>Bacteria</taxon>
        <taxon>Bacillati</taxon>
        <taxon>Actinomycetota</taxon>
        <taxon>Actinomycetes</taxon>
        <taxon>Micromonosporales</taxon>
        <taxon>Micromonosporaceae</taxon>
        <taxon>Dactylosporangium</taxon>
    </lineage>
</organism>
<keyword evidence="2" id="KW-1185">Reference proteome</keyword>
<accession>A0ABY5Z386</accession>
<name>A0ABY5Z386_9ACTN</name>
<evidence type="ECO:0000313" key="2">
    <source>
        <dbReference type="Proteomes" id="UP001058271"/>
    </source>
</evidence>
<protein>
    <submittedName>
        <fullName evidence="1">Uncharacterized protein</fullName>
    </submittedName>
</protein>
<reference evidence="1" key="1">
    <citation type="submission" date="2021-04" db="EMBL/GenBank/DDBJ databases">
        <title>Biosynthetic gene clusters of Dactylosporangioum roseum.</title>
        <authorList>
            <person name="Hartkoorn R.C."/>
            <person name="Beaudoing E."/>
            <person name="Hot D."/>
            <person name="Moureu S."/>
        </authorList>
    </citation>
    <scope>NUCLEOTIDE SEQUENCE</scope>
    <source>
        <strain evidence="1">NRRL B-16295</strain>
    </source>
</reference>
<sequence length="71" mass="7730">MRYDERSGCGVNVEYVERSGAPLVGLRFHTFYGERGAHDLTLAQVDQLRAALDAVSKTARAVDALRPLPAA</sequence>
<dbReference type="EMBL" id="CP073721">
    <property type="protein sequence ID" value="UWZ36503.1"/>
    <property type="molecule type" value="Genomic_DNA"/>
</dbReference>
<evidence type="ECO:0000313" key="1">
    <source>
        <dbReference type="EMBL" id="UWZ36503.1"/>
    </source>
</evidence>